<dbReference type="InterPro" id="IPR011050">
    <property type="entry name" value="Pectin_lyase_fold/virulence"/>
</dbReference>
<organism evidence="3 4">
    <name type="scientific">Kitasatospora nipponensis</name>
    <dbReference type="NCBI Taxonomy" id="258049"/>
    <lineage>
        <taxon>Bacteria</taxon>
        <taxon>Bacillati</taxon>
        <taxon>Actinomycetota</taxon>
        <taxon>Actinomycetes</taxon>
        <taxon>Kitasatosporales</taxon>
        <taxon>Streptomycetaceae</taxon>
        <taxon>Kitasatospora</taxon>
    </lineage>
</organism>
<dbReference type="SUPFAM" id="SSF51126">
    <property type="entry name" value="Pectin lyase-like"/>
    <property type="match status" value="1"/>
</dbReference>
<comment type="caution">
    <text evidence="3">The sequence shown here is derived from an EMBL/GenBank/DDBJ whole genome shotgun (WGS) entry which is preliminary data.</text>
</comment>
<evidence type="ECO:0000256" key="1">
    <source>
        <dbReference type="SAM" id="SignalP"/>
    </source>
</evidence>
<sequence length="466" mass="48021">MNTSGDSANSTRRRAFLAGTAAALLGGAATPAATAAGQAADPAAAAAAPAQAATAGSLDWFDVKAYGAVGDGATDDTAAVQSAITAAGAAGGGTVYLPEGTYLVTPSSGNPALAVTARGVRLVGASSRAATLLKGGNGILLRMSGPQSDLSGATRLSYCSVENLGFNGNNKTGLLVELYYNNNSYFRDVYMSSNNDLCVDAVEFWDSRFYNLVIESCTGTPGSTTQPNIWLRNSSATSGYGYSPDNVNQVHFVGCRLENFGTGALWITQGTAATNSPNGIYLTDCKFETSRIQGGPHLKADASCTHVYATNIYCYAGNFAPGYSTAQNIIAWAANNSALENVLIANGAVATVNSGVDLYSGGGSTAVLRNVTGHYLTKPNGSHVYYESSSTGDFRVENCYGSSGTQNGGTLPTHHQANPPLRLVSGPVTDASFSHAPLDGTMAVDVVARRLYVRVGGAWLWSALNA</sequence>
<dbReference type="InterPro" id="IPR012334">
    <property type="entry name" value="Pectin_lyas_fold"/>
</dbReference>
<gene>
    <name evidence="3" type="ORF">GCM10009665_62930</name>
</gene>
<dbReference type="InterPro" id="IPR006311">
    <property type="entry name" value="TAT_signal"/>
</dbReference>
<dbReference type="PROSITE" id="PS51318">
    <property type="entry name" value="TAT"/>
    <property type="match status" value="1"/>
</dbReference>
<feature type="domain" description="Rhamnogalacturonase A/B/Epimerase-like pectate lyase" evidence="2">
    <location>
        <begin position="60"/>
        <end position="134"/>
    </location>
</feature>
<dbReference type="EMBL" id="BAAALF010000167">
    <property type="protein sequence ID" value="GAA1265034.1"/>
    <property type="molecule type" value="Genomic_DNA"/>
</dbReference>
<evidence type="ECO:0000313" key="3">
    <source>
        <dbReference type="EMBL" id="GAA1265034.1"/>
    </source>
</evidence>
<dbReference type="InterPro" id="IPR024535">
    <property type="entry name" value="RHGA/B-epi-like_pectate_lyase"/>
</dbReference>
<evidence type="ECO:0000259" key="2">
    <source>
        <dbReference type="Pfam" id="PF12708"/>
    </source>
</evidence>
<dbReference type="Pfam" id="PF12708">
    <property type="entry name" value="Pect-lyase_RHGA_epim"/>
    <property type="match status" value="1"/>
</dbReference>
<dbReference type="Gene3D" id="2.160.20.10">
    <property type="entry name" value="Single-stranded right-handed beta-helix, Pectin lyase-like"/>
    <property type="match status" value="1"/>
</dbReference>
<keyword evidence="4" id="KW-1185">Reference proteome</keyword>
<protein>
    <recommendedName>
        <fullName evidence="2">Rhamnogalacturonase A/B/Epimerase-like pectate lyase domain-containing protein</fullName>
    </recommendedName>
</protein>
<feature type="signal peptide" evidence="1">
    <location>
        <begin position="1"/>
        <end position="35"/>
    </location>
</feature>
<name>A0ABN1WTM5_9ACTN</name>
<reference evidence="3 4" key="1">
    <citation type="journal article" date="2019" name="Int. J. Syst. Evol. Microbiol.">
        <title>The Global Catalogue of Microorganisms (GCM) 10K type strain sequencing project: providing services to taxonomists for standard genome sequencing and annotation.</title>
        <authorList>
            <consortium name="The Broad Institute Genomics Platform"/>
            <consortium name="The Broad Institute Genome Sequencing Center for Infectious Disease"/>
            <person name="Wu L."/>
            <person name="Ma J."/>
        </authorList>
    </citation>
    <scope>NUCLEOTIDE SEQUENCE [LARGE SCALE GENOMIC DNA]</scope>
    <source>
        <strain evidence="3 4">JCM 13004</strain>
    </source>
</reference>
<accession>A0ABN1WTM5</accession>
<dbReference type="RefSeq" id="WP_344445502.1">
    <property type="nucleotide sequence ID" value="NZ_BAAALF010000167.1"/>
</dbReference>
<dbReference type="Proteomes" id="UP001500037">
    <property type="component" value="Unassembled WGS sequence"/>
</dbReference>
<evidence type="ECO:0000313" key="4">
    <source>
        <dbReference type="Proteomes" id="UP001500037"/>
    </source>
</evidence>
<keyword evidence="1" id="KW-0732">Signal</keyword>
<feature type="chain" id="PRO_5045791255" description="Rhamnogalacturonase A/B/Epimerase-like pectate lyase domain-containing protein" evidence="1">
    <location>
        <begin position="36"/>
        <end position="466"/>
    </location>
</feature>
<proteinExistence type="predicted"/>